<evidence type="ECO:0000313" key="2">
    <source>
        <dbReference type="EMBL" id="GKH80203.1"/>
    </source>
</evidence>
<feature type="region of interest" description="Disordered" evidence="1">
    <location>
        <begin position="285"/>
        <end position="304"/>
    </location>
</feature>
<sequence>MKAYERISKKLFILLFMLVFYGYSSIIAQPSIPAGQVDIFVGADFNYRDLFHNGKIYEILLNLTPGVKWNMGKGWQAAAQALVPVYNDYGDRYKKVRLNMAVLSKEAHWRSRWFLKASGGLFGRERYGLDLKGMYVVNRWLALEVQAGLTGYCSMAVDWEASTPKRITALLGTDVYLNKWNTQFRARGGRFLYEDYGAIVEAMRHFNHCTVGLYGEYSNEGGKNAGFKVVMMIPPYKRKRRTVNFRPASNFRLTYSMEGDAYANKMYTTDPEENEREGWFDRNALQWGSNTMKPDFSEKEGGRK</sequence>
<protein>
    <recommendedName>
        <fullName evidence="4">YjbH domain-containing protein</fullName>
    </recommendedName>
</protein>
<dbReference type="EMBL" id="BQOB01000001">
    <property type="protein sequence ID" value="GKH80203.1"/>
    <property type="molecule type" value="Genomic_DNA"/>
</dbReference>
<evidence type="ECO:0000256" key="1">
    <source>
        <dbReference type="SAM" id="MobiDB-lite"/>
    </source>
</evidence>
<name>A0AA37NUE9_9BACT</name>
<evidence type="ECO:0000313" key="3">
    <source>
        <dbReference type="Proteomes" id="UP001055104"/>
    </source>
</evidence>
<feature type="compositionally biased region" description="Basic and acidic residues" evidence="1">
    <location>
        <begin position="295"/>
        <end position="304"/>
    </location>
</feature>
<proteinExistence type="predicted"/>
<accession>A0AA37NUE9</accession>
<comment type="caution">
    <text evidence="2">The sequence shown here is derived from an EMBL/GenBank/DDBJ whole genome shotgun (WGS) entry which is preliminary data.</text>
</comment>
<evidence type="ECO:0008006" key="4">
    <source>
        <dbReference type="Google" id="ProtNLM"/>
    </source>
</evidence>
<dbReference type="Proteomes" id="UP001055104">
    <property type="component" value="Unassembled WGS sequence"/>
</dbReference>
<organism evidence="2 3">
    <name type="scientific">Phocaeicola dorei</name>
    <dbReference type="NCBI Taxonomy" id="357276"/>
    <lineage>
        <taxon>Bacteria</taxon>
        <taxon>Pseudomonadati</taxon>
        <taxon>Bacteroidota</taxon>
        <taxon>Bacteroidia</taxon>
        <taxon>Bacteroidales</taxon>
        <taxon>Bacteroidaceae</taxon>
        <taxon>Phocaeicola</taxon>
    </lineage>
</organism>
<gene>
    <name evidence="2" type="ORF">CE91St7_10870</name>
</gene>
<dbReference type="AlphaFoldDB" id="A0AA37NUE9"/>
<reference evidence="2" key="1">
    <citation type="submission" date="2022-01" db="EMBL/GenBank/DDBJ databases">
        <title>Novel bile acid biosynthetic pathways are enriched in the microbiome of centenarians.</title>
        <authorList>
            <person name="Sato Y."/>
            <person name="Atarashi K."/>
            <person name="Plichta R.D."/>
            <person name="Arai Y."/>
            <person name="Sasajima S."/>
            <person name="Kearney M.S."/>
            <person name="Suda W."/>
            <person name="Takeshita K."/>
            <person name="Sasaki T."/>
            <person name="Okamoto S."/>
            <person name="Skelly N.A."/>
            <person name="Okamura Y."/>
            <person name="Vlamakis H."/>
            <person name="Li Y."/>
            <person name="Tanoue T."/>
            <person name="Takei H."/>
            <person name="Nittono H."/>
            <person name="Narushima S."/>
            <person name="Irie J."/>
            <person name="Itoh H."/>
            <person name="Moriya K."/>
            <person name="Sugiura Y."/>
            <person name="Suematsu M."/>
            <person name="Moritoki N."/>
            <person name="Shibata S."/>
            <person name="Littman R.D."/>
            <person name="Fischbach A.M."/>
            <person name="Uwamino Y."/>
            <person name="Inoue T."/>
            <person name="Honda A."/>
            <person name="Hattori M."/>
            <person name="Murai T."/>
            <person name="Xavier J.R."/>
            <person name="Hirose N."/>
            <person name="Honda K."/>
        </authorList>
    </citation>
    <scope>NUCLEOTIDE SEQUENCE</scope>
    <source>
        <strain evidence="2">CE91-St7</strain>
    </source>
</reference>